<evidence type="ECO:0000256" key="2">
    <source>
        <dbReference type="ARBA" id="ARBA00022598"/>
    </source>
</evidence>
<evidence type="ECO:0000256" key="5">
    <source>
        <dbReference type="ARBA" id="ARBA00022917"/>
    </source>
</evidence>
<evidence type="ECO:0000259" key="7">
    <source>
        <dbReference type="PROSITE" id="PS50862"/>
    </source>
</evidence>
<dbReference type="SUPFAM" id="SSF55261">
    <property type="entry name" value="GAD domain-like"/>
    <property type="match status" value="1"/>
</dbReference>
<evidence type="ECO:0000256" key="3">
    <source>
        <dbReference type="ARBA" id="ARBA00022741"/>
    </source>
</evidence>
<dbReference type="InterPro" id="IPR006195">
    <property type="entry name" value="aa-tRNA-synth_II"/>
</dbReference>
<comment type="caution">
    <text evidence="8">The sequence shown here is derived from an EMBL/GenBank/DDBJ whole genome shotgun (WGS) entry which is preliminary data.</text>
</comment>
<dbReference type="Gene3D" id="3.30.1360.30">
    <property type="entry name" value="GAD-like domain"/>
    <property type="match status" value="1"/>
</dbReference>
<dbReference type="CDD" id="cd04317">
    <property type="entry name" value="EcAspRS_like_N"/>
    <property type="match status" value="1"/>
</dbReference>
<dbReference type="EMBL" id="JAHQIW010001546">
    <property type="protein sequence ID" value="KAJ1352807.1"/>
    <property type="molecule type" value="Genomic_DNA"/>
</dbReference>
<dbReference type="PRINTS" id="PR01042">
    <property type="entry name" value="TRNASYNTHASP"/>
</dbReference>
<dbReference type="InterPro" id="IPR004365">
    <property type="entry name" value="NA-bd_OB_tRNA"/>
</dbReference>
<keyword evidence="4" id="KW-0067">ATP-binding</keyword>
<sequence length="588" mass="66872">MNKYTKRTHNCGELSRKDEGANVCVMGWLVYKRMDRFIVLRDAYGIVQAFVDPESPLSKTVKDLHYESVVEVEGTVLSRGNNVNPKMKTGEIEINVSKLTVLNHASPNLPMLPDSEASEKTRLTYRYIDLRSDRIQRAIRLRSNIVHKMRRFLIEEAKFVDVETPTLFRRTPGGAAEFIVPAPPPHRGLCYTLPQSPQQFKQLLMIGGIDRYFQIARCYRDESSKRDRQPEFTQLDLELSFTNQDGVMSLVEDTLVSAWPEHLADLRPAIPFPRLDYNEAMRDYGIDKPDMRIPWKIEDCTQILDFLRGSNANSDWVARLIVCKGQSKINRTAVKKEFKRILDMNKLSRPFAIFDRSKDVWFKKIDKNELVTRLGIDEDDCIVFSWGDEEGVQWTLGQLRNLVADAGGLRKQRKICAHWIVNFPLFSVEDGKLVATHHPFTAPIDEHQEWLNDVTKIPNVIGQHYDLVVNGVELGGGSIRIHDSKQQAKVLEILGQETQEMSHLLDALSFGSPPHGGFALGLDRYIALLVGEGDPSVPVRDVIAFPKSKDGSDFVSKAPVPPTDEQLKRYGVQFLEEESSKKAILLET</sequence>
<evidence type="ECO:0000256" key="4">
    <source>
        <dbReference type="ARBA" id="ARBA00022840"/>
    </source>
</evidence>
<dbReference type="InterPro" id="IPR047089">
    <property type="entry name" value="Asp-tRNA-ligase_1_N"/>
</dbReference>
<dbReference type="InterPro" id="IPR004524">
    <property type="entry name" value="Asp-tRNA-ligase_1"/>
</dbReference>
<name>A0AAD5MQA9_PARTN</name>
<dbReference type="NCBIfam" id="TIGR00459">
    <property type="entry name" value="aspS_bact"/>
    <property type="match status" value="1"/>
</dbReference>
<dbReference type="GO" id="GO:0003676">
    <property type="term" value="F:nucleic acid binding"/>
    <property type="evidence" value="ECO:0007669"/>
    <property type="project" value="InterPro"/>
</dbReference>
<dbReference type="PROSITE" id="PS50862">
    <property type="entry name" value="AA_TRNA_LIGASE_II"/>
    <property type="match status" value="1"/>
</dbReference>
<keyword evidence="9" id="KW-1185">Reference proteome</keyword>
<dbReference type="HAMAP" id="MF_00044">
    <property type="entry name" value="Asp_tRNA_synth_type1"/>
    <property type="match status" value="1"/>
</dbReference>
<dbReference type="InterPro" id="IPR045864">
    <property type="entry name" value="aa-tRNA-synth_II/BPL/LPL"/>
</dbReference>
<dbReference type="AlphaFoldDB" id="A0AAD5MQA9"/>
<feature type="domain" description="Aminoacyl-transfer RNA synthetases class-II family profile" evidence="7">
    <location>
        <begin position="139"/>
        <end position="538"/>
    </location>
</feature>
<dbReference type="Gene3D" id="3.30.930.10">
    <property type="entry name" value="Bira Bifunctional Protein, Domain 2"/>
    <property type="match status" value="1"/>
</dbReference>
<dbReference type="SUPFAM" id="SSF55681">
    <property type="entry name" value="Class II aaRS and biotin synthetases"/>
    <property type="match status" value="1"/>
</dbReference>
<keyword evidence="6" id="KW-0030">Aminoacyl-tRNA synthetase</keyword>
<dbReference type="Pfam" id="PF00152">
    <property type="entry name" value="tRNA-synt_2"/>
    <property type="match status" value="1"/>
</dbReference>
<dbReference type="Gene3D" id="2.40.50.140">
    <property type="entry name" value="Nucleic acid-binding proteins"/>
    <property type="match status" value="1"/>
</dbReference>
<dbReference type="SUPFAM" id="SSF50249">
    <property type="entry name" value="Nucleic acid-binding proteins"/>
    <property type="match status" value="1"/>
</dbReference>
<dbReference type="InterPro" id="IPR012340">
    <property type="entry name" value="NA-bd_OB-fold"/>
</dbReference>
<dbReference type="GO" id="GO:0004815">
    <property type="term" value="F:aspartate-tRNA ligase activity"/>
    <property type="evidence" value="ECO:0007669"/>
    <property type="project" value="TreeGrafter"/>
</dbReference>
<dbReference type="NCBIfam" id="NF001750">
    <property type="entry name" value="PRK00476.1"/>
    <property type="match status" value="1"/>
</dbReference>
<evidence type="ECO:0000313" key="8">
    <source>
        <dbReference type="EMBL" id="KAJ1352807.1"/>
    </source>
</evidence>
<dbReference type="Pfam" id="PF01336">
    <property type="entry name" value="tRNA_anti-codon"/>
    <property type="match status" value="1"/>
</dbReference>
<dbReference type="GO" id="GO:0006422">
    <property type="term" value="P:aspartyl-tRNA aminoacylation"/>
    <property type="evidence" value="ECO:0007669"/>
    <property type="project" value="TreeGrafter"/>
</dbReference>
<proteinExistence type="inferred from homology"/>
<dbReference type="GO" id="GO:0005739">
    <property type="term" value="C:mitochondrion"/>
    <property type="evidence" value="ECO:0007669"/>
    <property type="project" value="TreeGrafter"/>
</dbReference>
<organism evidence="8 9">
    <name type="scientific">Parelaphostrongylus tenuis</name>
    <name type="common">Meningeal worm</name>
    <dbReference type="NCBI Taxonomy" id="148309"/>
    <lineage>
        <taxon>Eukaryota</taxon>
        <taxon>Metazoa</taxon>
        <taxon>Ecdysozoa</taxon>
        <taxon>Nematoda</taxon>
        <taxon>Chromadorea</taxon>
        <taxon>Rhabditida</taxon>
        <taxon>Rhabditina</taxon>
        <taxon>Rhabditomorpha</taxon>
        <taxon>Strongyloidea</taxon>
        <taxon>Metastrongylidae</taxon>
        <taxon>Parelaphostrongylus</taxon>
    </lineage>
</organism>
<evidence type="ECO:0000256" key="6">
    <source>
        <dbReference type="ARBA" id="ARBA00023146"/>
    </source>
</evidence>
<evidence type="ECO:0000313" key="9">
    <source>
        <dbReference type="Proteomes" id="UP001196413"/>
    </source>
</evidence>
<dbReference type="PANTHER" id="PTHR22594">
    <property type="entry name" value="ASPARTYL/LYSYL-TRNA SYNTHETASE"/>
    <property type="match status" value="1"/>
</dbReference>
<dbReference type="Proteomes" id="UP001196413">
    <property type="component" value="Unassembled WGS sequence"/>
</dbReference>
<keyword evidence="3" id="KW-0547">Nucleotide-binding</keyword>
<reference evidence="8" key="1">
    <citation type="submission" date="2021-06" db="EMBL/GenBank/DDBJ databases">
        <title>Parelaphostrongylus tenuis whole genome reference sequence.</title>
        <authorList>
            <person name="Garwood T.J."/>
            <person name="Larsen P.A."/>
            <person name="Fountain-Jones N.M."/>
            <person name="Garbe J.R."/>
            <person name="Macchietto M.G."/>
            <person name="Kania S.A."/>
            <person name="Gerhold R.W."/>
            <person name="Richards J.E."/>
            <person name="Wolf T.M."/>
        </authorList>
    </citation>
    <scope>NUCLEOTIDE SEQUENCE</scope>
    <source>
        <strain evidence="8">MNPRO001-30</strain>
        <tissue evidence="8">Meninges</tissue>
    </source>
</reference>
<accession>A0AAD5MQA9</accession>
<dbReference type="GO" id="GO:0005524">
    <property type="term" value="F:ATP binding"/>
    <property type="evidence" value="ECO:0007669"/>
    <property type="project" value="UniProtKB-KW"/>
</dbReference>
<dbReference type="InterPro" id="IPR004115">
    <property type="entry name" value="GAD-like_sf"/>
</dbReference>
<evidence type="ECO:0000256" key="1">
    <source>
        <dbReference type="ARBA" id="ARBA00006303"/>
    </source>
</evidence>
<dbReference type="PANTHER" id="PTHR22594:SF5">
    <property type="entry name" value="ASPARTATE--TRNA LIGASE, MITOCHONDRIAL"/>
    <property type="match status" value="1"/>
</dbReference>
<keyword evidence="2" id="KW-0436">Ligase</keyword>
<dbReference type="InterPro" id="IPR002312">
    <property type="entry name" value="Asp/Asn-tRNA-synth_IIb"/>
</dbReference>
<keyword evidence="5" id="KW-0648">Protein biosynthesis</keyword>
<gene>
    <name evidence="8" type="ORF">KIN20_009229</name>
</gene>
<comment type="similarity">
    <text evidence="1">Belongs to the class-II aminoacyl-tRNA synthetase family. Type 1 subfamily.</text>
</comment>
<dbReference type="InterPro" id="IPR004364">
    <property type="entry name" value="Aa-tRNA-synt_II"/>
</dbReference>
<protein>
    <recommendedName>
        <fullName evidence="7">Aminoacyl-transfer RNA synthetases class-II family profile domain-containing protein</fullName>
    </recommendedName>
</protein>